<reference evidence="1 2" key="1">
    <citation type="submission" date="2020-09" db="EMBL/GenBank/DDBJ databases">
        <title>De no assembly of potato wild relative species, Solanum commersonii.</title>
        <authorList>
            <person name="Cho K."/>
        </authorList>
    </citation>
    <scope>NUCLEOTIDE SEQUENCE [LARGE SCALE GENOMIC DNA]</scope>
    <source>
        <strain evidence="1">LZ3.2</strain>
        <tissue evidence="1">Leaf</tissue>
    </source>
</reference>
<evidence type="ECO:0000313" key="2">
    <source>
        <dbReference type="Proteomes" id="UP000824120"/>
    </source>
</evidence>
<dbReference type="Proteomes" id="UP000824120">
    <property type="component" value="Chromosome 11"/>
</dbReference>
<accession>A0A9J5WN65</accession>
<dbReference type="AlphaFoldDB" id="A0A9J5WN65"/>
<dbReference type="EMBL" id="JACXVP010000011">
    <property type="protein sequence ID" value="KAG5576631.1"/>
    <property type="molecule type" value="Genomic_DNA"/>
</dbReference>
<proteinExistence type="predicted"/>
<protein>
    <submittedName>
        <fullName evidence="1">Uncharacterized protein</fullName>
    </submittedName>
</protein>
<keyword evidence="2" id="KW-1185">Reference proteome</keyword>
<comment type="caution">
    <text evidence="1">The sequence shown here is derived from an EMBL/GenBank/DDBJ whole genome shotgun (WGS) entry which is preliminary data.</text>
</comment>
<organism evidence="1 2">
    <name type="scientific">Solanum commersonii</name>
    <name type="common">Commerson's wild potato</name>
    <name type="synonym">Commerson's nightshade</name>
    <dbReference type="NCBI Taxonomy" id="4109"/>
    <lineage>
        <taxon>Eukaryota</taxon>
        <taxon>Viridiplantae</taxon>
        <taxon>Streptophyta</taxon>
        <taxon>Embryophyta</taxon>
        <taxon>Tracheophyta</taxon>
        <taxon>Spermatophyta</taxon>
        <taxon>Magnoliopsida</taxon>
        <taxon>eudicotyledons</taxon>
        <taxon>Gunneridae</taxon>
        <taxon>Pentapetalae</taxon>
        <taxon>asterids</taxon>
        <taxon>lamiids</taxon>
        <taxon>Solanales</taxon>
        <taxon>Solanaceae</taxon>
        <taxon>Solanoideae</taxon>
        <taxon>Solaneae</taxon>
        <taxon>Solanum</taxon>
    </lineage>
</organism>
<sequence>MKFEGSDIVRSLKSKIEARGSLELIHFVLKYLRIEENHKGEKGKGNYTFGCSLPELAALGFVGGFVYI</sequence>
<evidence type="ECO:0000313" key="1">
    <source>
        <dbReference type="EMBL" id="KAG5576631.1"/>
    </source>
</evidence>
<name>A0A9J5WN65_SOLCO</name>
<gene>
    <name evidence="1" type="ORF">H5410_056765</name>
</gene>